<gene>
    <name evidence="1" type="ORF">VFH_U033960</name>
</gene>
<evidence type="ECO:0000313" key="1">
    <source>
        <dbReference type="EMBL" id="CAI8583584.1"/>
    </source>
</evidence>
<reference evidence="1 2" key="1">
    <citation type="submission" date="2023-01" db="EMBL/GenBank/DDBJ databases">
        <authorList>
            <person name="Kreplak J."/>
        </authorList>
    </citation>
    <scope>NUCLEOTIDE SEQUENCE [LARGE SCALE GENOMIC DNA]</scope>
</reference>
<dbReference type="Proteomes" id="UP001157006">
    <property type="component" value="Unassembled WGS sequence"/>
</dbReference>
<evidence type="ECO:0000313" key="2">
    <source>
        <dbReference type="Proteomes" id="UP001157006"/>
    </source>
</evidence>
<dbReference type="AlphaFoldDB" id="A0AAV0YFL5"/>
<sequence length="117" mass="13079">MQLSLREIKPNIKSEAYDDLVAMITTAEVNHVAEKVEWFIDIGATKHLCADMELFSGFQGAVEIDQVYMGSYKFQALSQLLGGVSFVGENPRLEDTVVTLGGNADVTELWWSERNCF</sequence>
<name>A0AAV0YFL5_VICFA</name>
<protein>
    <submittedName>
        <fullName evidence="1">Uncharacterized protein</fullName>
    </submittedName>
</protein>
<keyword evidence="2" id="KW-1185">Reference proteome</keyword>
<comment type="caution">
    <text evidence="1">The sequence shown here is derived from an EMBL/GenBank/DDBJ whole genome shotgun (WGS) entry which is preliminary data.</text>
</comment>
<accession>A0AAV0YFL5</accession>
<proteinExistence type="predicted"/>
<organism evidence="1 2">
    <name type="scientific">Vicia faba</name>
    <name type="common">Broad bean</name>
    <name type="synonym">Faba vulgaris</name>
    <dbReference type="NCBI Taxonomy" id="3906"/>
    <lineage>
        <taxon>Eukaryota</taxon>
        <taxon>Viridiplantae</taxon>
        <taxon>Streptophyta</taxon>
        <taxon>Embryophyta</taxon>
        <taxon>Tracheophyta</taxon>
        <taxon>Spermatophyta</taxon>
        <taxon>Magnoliopsida</taxon>
        <taxon>eudicotyledons</taxon>
        <taxon>Gunneridae</taxon>
        <taxon>Pentapetalae</taxon>
        <taxon>rosids</taxon>
        <taxon>fabids</taxon>
        <taxon>Fabales</taxon>
        <taxon>Fabaceae</taxon>
        <taxon>Papilionoideae</taxon>
        <taxon>50 kb inversion clade</taxon>
        <taxon>NPAAA clade</taxon>
        <taxon>Hologalegina</taxon>
        <taxon>IRL clade</taxon>
        <taxon>Fabeae</taxon>
        <taxon>Vicia</taxon>
    </lineage>
</organism>
<dbReference type="EMBL" id="CATIWC010000820">
    <property type="protein sequence ID" value="CAI8583584.1"/>
    <property type="molecule type" value="Genomic_DNA"/>
</dbReference>